<keyword evidence="1" id="KW-0812">Transmembrane</keyword>
<protein>
    <submittedName>
        <fullName evidence="3">Uncharacterized protein</fullName>
    </submittedName>
</protein>
<keyword evidence="2" id="KW-0732">Signal</keyword>
<keyword evidence="1" id="KW-1133">Transmembrane helix</keyword>
<dbReference type="PANTHER" id="PTHR34558:SF16">
    <property type="match status" value="1"/>
</dbReference>
<feature type="transmembrane region" description="Helical" evidence="1">
    <location>
        <begin position="57"/>
        <end position="77"/>
    </location>
</feature>
<dbReference type="AlphaFoldDB" id="A0AAV1SK81"/>
<dbReference type="Proteomes" id="UP001314170">
    <property type="component" value="Unassembled WGS sequence"/>
</dbReference>
<evidence type="ECO:0000313" key="4">
    <source>
        <dbReference type="Proteomes" id="UP001314170"/>
    </source>
</evidence>
<gene>
    <name evidence="3" type="ORF">DCAF_LOCUS23546</name>
</gene>
<comment type="caution">
    <text evidence="3">The sequence shown here is derived from an EMBL/GenBank/DDBJ whole genome shotgun (WGS) entry which is preliminary data.</text>
</comment>
<feature type="chain" id="PRO_5043965366" evidence="2">
    <location>
        <begin position="21"/>
        <end position="88"/>
    </location>
</feature>
<keyword evidence="1" id="KW-0472">Membrane</keyword>
<keyword evidence="4" id="KW-1185">Reference proteome</keyword>
<feature type="signal peptide" evidence="2">
    <location>
        <begin position="1"/>
        <end position="20"/>
    </location>
</feature>
<evidence type="ECO:0000256" key="2">
    <source>
        <dbReference type="SAM" id="SignalP"/>
    </source>
</evidence>
<name>A0AAV1SK81_9ROSI</name>
<dbReference type="EMBL" id="CAWUPB010001184">
    <property type="protein sequence ID" value="CAK7350825.1"/>
    <property type="molecule type" value="Genomic_DNA"/>
</dbReference>
<accession>A0AAV1SK81</accession>
<evidence type="ECO:0000256" key="1">
    <source>
        <dbReference type="SAM" id="Phobius"/>
    </source>
</evidence>
<sequence>MARVLLLSMVLADLWMLGLTQPPAAPSPAPSEGGTVIPANHSIRRIARHHPDKSEAGGDVILGGFVVVVVAVVLCYIRVTRRNQVQDA</sequence>
<dbReference type="PANTHER" id="PTHR34558">
    <property type="entry name" value="EXPRESSED PROTEIN"/>
    <property type="match status" value="1"/>
</dbReference>
<reference evidence="3 4" key="1">
    <citation type="submission" date="2024-01" db="EMBL/GenBank/DDBJ databases">
        <authorList>
            <person name="Waweru B."/>
        </authorList>
    </citation>
    <scope>NUCLEOTIDE SEQUENCE [LARGE SCALE GENOMIC DNA]</scope>
</reference>
<organism evidence="3 4">
    <name type="scientific">Dovyalis caffra</name>
    <dbReference type="NCBI Taxonomy" id="77055"/>
    <lineage>
        <taxon>Eukaryota</taxon>
        <taxon>Viridiplantae</taxon>
        <taxon>Streptophyta</taxon>
        <taxon>Embryophyta</taxon>
        <taxon>Tracheophyta</taxon>
        <taxon>Spermatophyta</taxon>
        <taxon>Magnoliopsida</taxon>
        <taxon>eudicotyledons</taxon>
        <taxon>Gunneridae</taxon>
        <taxon>Pentapetalae</taxon>
        <taxon>rosids</taxon>
        <taxon>fabids</taxon>
        <taxon>Malpighiales</taxon>
        <taxon>Salicaceae</taxon>
        <taxon>Flacourtieae</taxon>
        <taxon>Dovyalis</taxon>
    </lineage>
</organism>
<proteinExistence type="predicted"/>
<evidence type="ECO:0000313" key="3">
    <source>
        <dbReference type="EMBL" id="CAK7350825.1"/>
    </source>
</evidence>